<reference evidence="1" key="1">
    <citation type="submission" date="2018-11" db="EMBL/GenBank/DDBJ databases">
        <authorList>
            <consortium name="Pathogen Informatics"/>
        </authorList>
    </citation>
    <scope>NUCLEOTIDE SEQUENCE</scope>
</reference>
<organism evidence="1 2">
    <name type="scientific">Protopolystoma xenopodis</name>
    <dbReference type="NCBI Taxonomy" id="117903"/>
    <lineage>
        <taxon>Eukaryota</taxon>
        <taxon>Metazoa</taxon>
        <taxon>Spiralia</taxon>
        <taxon>Lophotrochozoa</taxon>
        <taxon>Platyhelminthes</taxon>
        <taxon>Monogenea</taxon>
        <taxon>Polyopisthocotylea</taxon>
        <taxon>Polystomatidea</taxon>
        <taxon>Polystomatidae</taxon>
        <taxon>Protopolystoma</taxon>
    </lineage>
</organism>
<evidence type="ECO:0000313" key="2">
    <source>
        <dbReference type="Proteomes" id="UP000784294"/>
    </source>
</evidence>
<sequence>MPLTSDKLFSSISSLFTFHYQVKLETKQEPSFHSNCVSGIADAGSLFCSSDSLHSNQVVIANSAELSCVGGMNHKATSTTLKLYERRSSLNSSNVSELRSSRSSFSDLSIFAKNSHLLTDLNSDSPKANDSEIDSSSTMGDIKNNFYEVSVKMASHAWRGMRDASSWRRNISQDKNVTLVKLKLRQAQLRRSRSLEGLNGQVITC</sequence>
<protein>
    <submittedName>
        <fullName evidence="1">Uncharacterized protein</fullName>
    </submittedName>
</protein>
<comment type="caution">
    <text evidence="1">The sequence shown here is derived from an EMBL/GenBank/DDBJ whole genome shotgun (WGS) entry which is preliminary data.</text>
</comment>
<dbReference type="AlphaFoldDB" id="A0A3S5B4S3"/>
<name>A0A3S5B4S3_9PLAT</name>
<dbReference type="EMBL" id="CAAALY010016944">
    <property type="protein sequence ID" value="VEL13176.1"/>
    <property type="molecule type" value="Genomic_DNA"/>
</dbReference>
<keyword evidence="2" id="KW-1185">Reference proteome</keyword>
<proteinExistence type="predicted"/>
<accession>A0A3S5B4S3</accession>
<evidence type="ECO:0000313" key="1">
    <source>
        <dbReference type="EMBL" id="VEL13176.1"/>
    </source>
</evidence>
<gene>
    <name evidence="1" type="ORF">PXEA_LOCUS6616</name>
</gene>
<dbReference type="Proteomes" id="UP000784294">
    <property type="component" value="Unassembled WGS sequence"/>
</dbReference>